<gene>
    <name evidence="4 8" type="primary">rplO</name>
    <name evidence="8" type="ORF">ACFQ2F_08285</name>
</gene>
<dbReference type="EMBL" id="JBHTJO010000001">
    <property type="protein sequence ID" value="MFD0987094.1"/>
    <property type="molecule type" value="Genomic_DNA"/>
</dbReference>
<dbReference type="Proteomes" id="UP001597102">
    <property type="component" value="Unassembled WGS sequence"/>
</dbReference>
<sequence>MRLNELKDRPGSTHSKKRVGRGPGSGLAKTSGHGMKGQKARSGVALKGFEGGQMPLDRRLPKRGFNNIFAKHFNEVNLGRVQAAIDSGRLDGKKPVNAAALKDAGLIRRELDGVRLLGQGEIKAKVSFEVAGASAAAVKAVEAAGGSVTVVSPDEAKKEKSAKAPAKKSASKAKADDAASDGGEAEADKAGSSQSKAKKED</sequence>
<protein>
    <recommendedName>
        <fullName evidence="4">Large ribosomal subunit protein uL15</fullName>
    </recommendedName>
</protein>
<keyword evidence="9" id="KW-1185">Reference proteome</keyword>
<evidence type="ECO:0000256" key="5">
    <source>
        <dbReference type="RuleBase" id="RU003888"/>
    </source>
</evidence>
<dbReference type="NCBIfam" id="TIGR01071">
    <property type="entry name" value="rplO_bact"/>
    <property type="match status" value="1"/>
</dbReference>
<comment type="subunit">
    <text evidence="4">Part of the 50S ribosomal subunit.</text>
</comment>
<reference evidence="9" key="1">
    <citation type="journal article" date="2019" name="Int. J. Syst. Evol. Microbiol.">
        <title>The Global Catalogue of Microorganisms (GCM) 10K type strain sequencing project: providing services to taxonomists for standard genome sequencing and annotation.</title>
        <authorList>
            <consortium name="The Broad Institute Genomics Platform"/>
            <consortium name="The Broad Institute Genome Sequencing Center for Infectious Disease"/>
            <person name="Wu L."/>
            <person name="Ma J."/>
        </authorList>
    </citation>
    <scope>NUCLEOTIDE SEQUENCE [LARGE SCALE GENOMIC DNA]</scope>
    <source>
        <strain evidence="9">CCUG 61697</strain>
    </source>
</reference>
<evidence type="ECO:0000256" key="6">
    <source>
        <dbReference type="SAM" id="MobiDB-lite"/>
    </source>
</evidence>
<dbReference type="InterPro" id="IPR001196">
    <property type="entry name" value="Ribosomal_uL15_CS"/>
</dbReference>
<evidence type="ECO:0000256" key="3">
    <source>
        <dbReference type="ARBA" id="ARBA00023274"/>
    </source>
</evidence>
<dbReference type="InterPro" id="IPR036227">
    <property type="entry name" value="Ribosomal_uL15/eL18_sf"/>
</dbReference>
<dbReference type="HAMAP" id="MF_01341">
    <property type="entry name" value="Ribosomal_uL15"/>
    <property type="match status" value="1"/>
</dbReference>
<dbReference type="GO" id="GO:0005840">
    <property type="term" value="C:ribosome"/>
    <property type="evidence" value="ECO:0007669"/>
    <property type="project" value="UniProtKB-KW"/>
</dbReference>
<keyword evidence="2 4" id="KW-0689">Ribosomal protein</keyword>
<dbReference type="InterPro" id="IPR005749">
    <property type="entry name" value="Ribosomal_uL15_bac-type"/>
</dbReference>
<feature type="compositionally biased region" description="Basic and acidic residues" evidence="6">
    <location>
        <begin position="1"/>
        <end position="11"/>
    </location>
</feature>
<dbReference type="PROSITE" id="PS00475">
    <property type="entry name" value="RIBOSOMAL_L15"/>
    <property type="match status" value="1"/>
</dbReference>
<accession>A0ABW3J9V4</accession>
<dbReference type="InterPro" id="IPR030878">
    <property type="entry name" value="Ribosomal_uL15"/>
</dbReference>
<dbReference type="Gene3D" id="3.100.10.10">
    <property type="match status" value="1"/>
</dbReference>
<proteinExistence type="inferred from homology"/>
<dbReference type="InterPro" id="IPR021131">
    <property type="entry name" value="Ribosomal_uL15/eL18"/>
</dbReference>
<keyword evidence="3 4" id="KW-0687">Ribonucleoprotein</keyword>
<dbReference type="RefSeq" id="WP_379088442.1">
    <property type="nucleotide sequence ID" value="NZ_JBHTJO010000001.1"/>
</dbReference>
<evidence type="ECO:0000256" key="4">
    <source>
        <dbReference type="HAMAP-Rule" id="MF_01341"/>
    </source>
</evidence>
<evidence type="ECO:0000313" key="8">
    <source>
        <dbReference type="EMBL" id="MFD0987094.1"/>
    </source>
</evidence>
<comment type="similarity">
    <text evidence="1 4 5">Belongs to the universal ribosomal protein uL15 family.</text>
</comment>
<dbReference type="SUPFAM" id="SSF52080">
    <property type="entry name" value="Ribosomal proteins L15p and L18e"/>
    <property type="match status" value="1"/>
</dbReference>
<feature type="domain" description="Large ribosomal subunit protein uL15/eL18" evidence="7">
    <location>
        <begin position="75"/>
        <end position="149"/>
    </location>
</feature>
<evidence type="ECO:0000259" key="7">
    <source>
        <dbReference type="Pfam" id="PF00828"/>
    </source>
</evidence>
<feature type="region of interest" description="Disordered" evidence="6">
    <location>
        <begin position="1"/>
        <end position="57"/>
    </location>
</feature>
<keyword evidence="4" id="KW-0699">rRNA-binding</keyword>
<evidence type="ECO:0000256" key="1">
    <source>
        <dbReference type="ARBA" id="ARBA00007320"/>
    </source>
</evidence>
<name>A0ABW3J9V4_9HYPH</name>
<keyword evidence="4" id="KW-0694">RNA-binding</keyword>
<feature type="region of interest" description="Disordered" evidence="6">
    <location>
        <begin position="148"/>
        <end position="201"/>
    </location>
</feature>
<comment type="function">
    <text evidence="4">Binds to the 23S rRNA.</text>
</comment>
<comment type="caution">
    <text evidence="8">The sequence shown here is derived from an EMBL/GenBank/DDBJ whole genome shotgun (WGS) entry which is preliminary data.</text>
</comment>
<organism evidence="8 9">
    <name type="scientific">Methyloligella solikamskensis</name>
    <dbReference type="NCBI Taxonomy" id="1177756"/>
    <lineage>
        <taxon>Bacteria</taxon>
        <taxon>Pseudomonadati</taxon>
        <taxon>Pseudomonadota</taxon>
        <taxon>Alphaproteobacteria</taxon>
        <taxon>Hyphomicrobiales</taxon>
        <taxon>Hyphomicrobiaceae</taxon>
        <taxon>Methyloligella</taxon>
    </lineage>
</organism>
<dbReference type="Pfam" id="PF00828">
    <property type="entry name" value="Ribosomal_L27A"/>
    <property type="match status" value="1"/>
</dbReference>
<evidence type="ECO:0000256" key="2">
    <source>
        <dbReference type="ARBA" id="ARBA00022980"/>
    </source>
</evidence>
<evidence type="ECO:0000313" key="9">
    <source>
        <dbReference type="Proteomes" id="UP001597102"/>
    </source>
</evidence>
<dbReference type="PANTHER" id="PTHR12934">
    <property type="entry name" value="50S RIBOSOMAL PROTEIN L15"/>
    <property type="match status" value="1"/>
</dbReference>
<dbReference type="PANTHER" id="PTHR12934:SF11">
    <property type="entry name" value="LARGE RIBOSOMAL SUBUNIT PROTEIN UL15M"/>
    <property type="match status" value="1"/>
</dbReference>